<dbReference type="Proteomes" id="UP000469558">
    <property type="component" value="Unassembled WGS sequence"/>
</dbReference>
<keyword evidence="3" id="KW-1185">Reference proteome</keyword>
<proteinExistence type="predicted"/>
<feature type="region of interest" description="Disordered" evidence="1">
    <location>
        <begin position="209"/>
        <end position="229"/>
    </location>
</feature>
<dbReference type="EMBL" id="QGMK01000648">
    <property type="protein sequence ID" value="TVY80613.1"/>
    <property type="molecule type" value="Genomic_DNA"/>
</dbReference>
<dbReference type="AlphaFoldDB" id="A0A8T9CCH6"/>
<sequence length="432" mass="47951">MGENSGSPVVNPSSAPPRQPLLPRTISPPTTQLKQIRRKASFVFRSDSDEDVASPHSSIFEALYHSGGSGDENYNSIALNTIPRSDASIKGQKNDENAQNGQTPPPPKTPLDVEFRYGKGTALDTITEQKSYNTLSTLARSKSVDELPTFPFLHHRDSLMVAKSPRTKKSFSLDDIDLVKQSYHDACANIERATAISWSIFEEYAKPKDPLHSPLERPPTPPGMPSWTAGQNISSVPRPSVPQQNRFQRFFGLPPFGIRVSSREPRSSSHGTIRSVSLPVARRVPRFRPPRSVYAPIESHPFNNAPVAEVQLNASELKRQRRLNQQVRFTPSATARDSEMNALRDAIESTRESAIHPTASMEAIPSQPQIPTHAACPHRRGRRDTLNSLNNNTCSGVIDFAKPRHVSLVNSATHITPERKAKLTDTHCHEFY</sequence>
<name>A0A8T9CCH6_9HELO</name>
<evidence type="ECO:0000313" key="2">
    <source>
        <dbReference type="EMBL" id="TVY80613.1"/>
    </source>
</evidence>
<evidence type="ECO:0000313" key="3">
    <source>
        <dbReference type="Proteomes" id="UP000469558"/>
    </source>
</evidence>
<gene>
    <name evidence="2" type="ORF">LSUE1_G004792</name>
</gene>
<feature type="region of interest" description="Disordered" evidence="1">
    <location>
        <begin position="1"/>
        <end position="38"/>
    </location>
</feature>
<comment type="caution">
    <text evidence="2">The sequence shown here is derived from an EMBL/GenBank/DDBJ whole genome shotgun (WGS) entry which is preliminary data.</text>
</comment>
<dbReference type="OrthoDB" id="4157036at2759"/>
<feature type="region of interest" description="Disordered" evidence="1">
    <location>
        <begin position="87"/>
        <end position="110"/>
    </location>
</feature>
<accession>A0A8T9CCH6</accession>
<evidence type="ECO:0000256" key="1">
    <source>
        <dbReference type="SAM" id="MobiDB-lite"/>
    </source>
</evidence>
<protein>
    <submittedName>
        <fullName evidence="2">Uncharacterized protein</fullName>
    </submittedName>
</protein>
<reference evidence="2 3" key="1">
    <citation type="submission" date="2018-05" db="EMBL/GenBank/DDBJ databases">
        <title>Genome sequencing and assembly of the regulated plant pathogen Lachnellula willkommii and related sister species for the development of diagnostic species identification markers.</title>
        <authorList>
            <person name="Giroux E."/>
            <person name="Bilodeau G."/>
        </authorList>
    </citation>
    <scope>NUCLEOTIDE SEQUENCE [LARGE SCALE GENOMIC DNA]</scope>
    <source>
        <strain evidence="2 3">CBS 268.59</strain>
    </source>
</reference>
<organism evidence="2 3">
    <name type="scientific">Lachnellula suecica</name>
    <dbReference type="NCBI Taxonomy" id="602035"/>
    <lineage>
        <taxon>Eukaryota</taxon>
        <taxon>Fungi</taxon>
        <taxon>Dikarya</taxon>
        <taxon>Ascomycota</taxon>
        <taxon>Pezizomycotina</taxon>
        <taxon>Leotiomycetes</taxon>
        <taxon>Helotiales</taxon>
        <taxon>Lachnaceae</taxon>
        <taxon>Lachnellula</taxon>
    </lineage>
</organism>
<feature type="compositionally biased region" description="Polar residues" evidence="1">
    <location>
        <begin position="1"/>
        <end position="13"/>
    </location>
</feature>